<evidence type="ECO:0000313" key="1">
    <source>
        <dbReference type="EMBL" id="CAD7664602.1"/>
    </source>
</evidence>
<dbReference type="EMBL" id="OC954402">
    <property type="protein sequence ID" value="CAD7664602.1"/>
    <property type="molecule type" value="Genomic_DNA"/>
</dbReference>
<name>A0A7R9MQY5_9ACAR</name>
<dbReference type="Proteomes" id="UP000728032">
    <property type="component" value="Unassembled WGS sequence"/>
</dbReference>
<protein>
    <submittedName>
        <fullName evidence="1">Uncharacterized protein</fullName>
    </submittedName>
</protein>
<dbReference type="AlphaFoldDB" id="A0A7R9MQY5"/>
<keyword evidence="2" id="KW-1185">Reference proteome</keyword>
<gene>
    <name evidence="1" type="ORF">ONB1V03_LOCUS21160</name>
</gene>
<proteinExistence type="predicted"/>
<accession>A0A7R9MQY5</accession>
<evidence type="ECO:0000313" key="2">
    <source>
        <dbReference type="Proteomes" id="UP000728032"/>
    </source>
</evidence>
<dbReference type="EMBL" id="CAJPVJ010039577">
    <property type="protein sequence ID" value="CAG2181739.1"/>
    <property type="molecule type" value="Genomic_DNA"/>
</dbReference>
<organism evidence="1">
    <name type="scientific">Oppiella nova</name>
    <dbReference type="NCBI Taxonomy" id="334625"/>
    <lineage>
        <taxon>Eukaryota</taxon>
        <taxon>Metazoa</taxon>
        <taxon>Ecdysozoa</taxon>
        <taxon>Arthropoda</taxon>
        <taxon>Chelicerata</taxon>
        <taxon>Arachnida</taxon>
        <taxon>Acari</taxon>
        <taxon>Acariformes</taxon>
        <taxon>Sarcoptiformes</taxon>
        <taxon>Oribatida</taxon>
        <taxon>Brachypylina</taxon>
        <taxon>Oppioidea</taxon>
        <taxon>Oppiidae</taxon>
        <taxon>Oppiella</taxon>
    </lineage>
</organism>
<reference evidence="1" key="1">
    <citation type="submission" date="2020-11" db="EMBL/GenBank/DDBJ databases">
        <authorList>
            <person name="Tran Van P."/>
        </authorList>
    </citation>
    <scope>NUCLEOTIDE SEQUENCE</scope>
</reference>
<sequence length="41" mass="4360">MASMTSPSTKRLDFLDAISIGFPVLKSHSSTACWVVSDADS</sequence>